<evidence type="ECO:0000313" key="2">
    <source>
        <dbReference type="Proteomes" id="UP000182248"/>
    </source>
</evidence>
<dbReference type="Gene3D" id="3.40.50.2300">
    <property type="match status" value="1"/>
</dbReference>
<dbReference type="STRING" id="1150368.SAMN02927921_02255"/>
<keyword evidence="2" id="KW-1185">Reference proteome</keyword>
<dbReference type="PANTHER" id="PTHR43428">
    <property type="entry name" value="ARSENATE REDUCTASE"/>
    <property type="match status" value="1"/>
</dbReference>
<evidence type="ECO:0000313" key="1">
    <source>
        <dbReference type="EMBL" id="SFW54705.1"/>
    </source>
</evidence>
<dbReference type="OrthoDB" id="9793058at2"/>
<dbReference type="EMBL" id="FPJE01000011">
    <property type="protein sequence ID" value="SFW54705.1"/>
    <property type="molecule type" value="Genomic_DNA"/>
</dbReference>
<dbReference type="InterPro" id="IPR036196">
    <property type="entry name" value="Ptyr_pPase_sf"/>
</dbReference>
<accession>A0A1K1Q4U1</accession>
<protein>
    <submittedName>
        <fullName evidence="1">Arsenate reductase</fullName>
    </submittedName>
</protein>
<sequence>MYKALTTSIRELDPQNIPSSRKALLQPLIAYIIKKLGDGEDIRMVFICTHNSRRSHLSQVWAQALASYFGIQRLYCYSGGTESTALYPAVTGTLRESGFRIEVLSGGENKVYGIKYAENEPAVIGFSKRWDHPFNPATGFVAVMTCSAADSDCPFIPGADLRVSMPFEDPKRYDDSPQQAEKYRECSLQIATELYDVFTEITTGSWR</sequence>
<gene>
    <name evidence="1" type="ORF">SAMN02927921_02255</name>
</gene>
<reference evidence="1 2" key="1">
    <citation type="submission" date="2016-11" db="EMBL/GenBank/DDBJ databases">
        <authorList>
            <person name="Jaros S."/>
            <person name="Januszkiewicz K."/>
            <person name="Wedrychowicz H."/>
        </authorList>
    </citation>
    <scope>NUCLEOTIDE SEQUENCE [LARGE SCALE GENOMIC DNA]</scope>
    <source>
        <strain evidence="1 2">CGMCC 1.12145</strain>
    </source>
</reference>
<dbReference type="SUPFAM" id="SSF52788">
    <property type="entry name" value="Phosphotyrosine protein phosphatases I"/>
    <property type="match status" value="1"/>
</dbReference>
<dbReference type="RefSeq" id="WP_072317472.1">
    <property type="nucleotide sequence ID" value="NZ_FPJE01000011.1"/>
</dbReference>
<organism evidence="1 2">
    <name type="scientific">Sinomicrobium oceani</name>
    <dbReference type="NCBI Taxonomy" id="1150368"/>
    <lineage>
        <taxon>Bacteria</taxon>
        <taxon>Pseudomonadati</taxon>
        <taxon>Bacteroidota</taxon>
        <taxon>Flavobacteriia</taxon>
        <taxon>Flavobacteriales</taxon>
        <taxon>Flavobacteriaceae</taxon>
        <taxon>Sinomicrobium</taxon>
    </lineage>
</organism>
<dbReference type="PANTHER" id="PTHR43428:SF1">
    <property type="entry name" value="ARSENATE REDUCTASE"/>
    <property type="match status" value="1"/>
</dbReference>
<proteinExistence type="predicted"/>
<dbReference type="AlphaFoldDB" id="A0A1K1Q4U1"/>
<dbReference type="Proteomes" id="UP000182248">
    <property type="component" value="Unassembled WGS sequence"/>
</dbReference>
<name>A0A1K1Q4U1_9FLAO</name>